<name>A0A2P8GGA3_9BACL</name>
<dbReference type="PANTHER" id="PTHR33745">
    <property type="entry name" value="RSBT ANTAGONIST PROTEIN RSBS-RELATED"/>
    <property type="match status" value="1"/>
</dbReference>
<dbReference type="InterPro" id="IPR051932">
    <property type="entry name" value="Bact_StressResp_Reg"/>
</dbReference>
<organism evidence="1 2">
    <name type="scientific">Planomicrobium soli</name>
    <dbReference type="NCBI Taxonomy" id="1176648"/>
    <lineage>
        <taxon>Bacteria</taxon>
        <taxon>Bacillati</taxon>
        <taxon>Bacillota</taxon>
        <taxon>Bacilli</taxon>
        <taxon>Bacillales</taxon>
        <taxon>Caryophanaceae</taxon>
        <taxon>Planomicrobium</taxon>
    </lineage>
</organism>
<dbReference type="SUPFAM" id="SSF52091">
    <property type="entry name" value="SpoIIaa-like"/>
    <property type="match status" value="1"/>
</dbReference>
<dbReference type="EMBL" id="PYAT01000010">
    <property type="protein sequence ID" value="PSL32955.1"/>
    <property type="molecule type" value="Genomic_DNA"/>
</dbReference>
<evidence type="ECO:0000313" key="1">
    <source>
        <dbReference type="EMBL" id="PSL32955.1"/>
    </source>
</evidence>
<dbReference type="CDD" id="cd07041">
    <property type="entry name" value="STAS_RsbR_RsbS_like"/>
    <property type="match status" value="1"/>
</dbReference>
<dbReference type="InterPro" id="IPR036513">
    <property type="entry name" value="STAS_dom_sf"/>
</dbReference>
<comment type="caution">
    <text evidence="1">The sequence shown here is derived from an EMBL/GenBank/DDBJ whole genome shotgun (WGS) entry which is preliminary data.</text>
</comment>
<dbReference type="Gene3D" id="3.30.750.24">
    <property type="entry name" value="STAS domain"/>
    <property type="match status" value="1"/>
</dbReference>
<keyword evidence="2" id="KW-1185">Reference proteome</keyword>
<reference evidence="1 2" key="1">
    <citation type="submission" date="2018-03" db="EMBL/GenBank/DDBJ databases">
        <title>Genomic Encyclopedia of Type Strains, Phase III (KMG-III): the genomes of soil and plant-associated and newly described type strains.</title>
        <authorList>
            <person name="Whitman W."/>
        </authorList>
    </citation>
    <scope>NUCLEOTIDE SEQUENCE [LARGE SCALE GENOMIC DNA]</scope>
    <source>
        <strain evidence="1 2">CGMCC 1.12259</strain>
    </source>
</reference>
<dbReference type="OrthoDB" id="2456599at2"/>
<dbReference type="RefSeq" id="WP_106534142.1">
    <property type="nucleotide sequence ID" value="NZ_PYAT01000010.1"/>
</dbReference>
<sequence length="155" mass="17914">MNEQQELKELRELVQYYEKVIKNMSVPIIPSIVPRTILVPIAGFIYRDRFETIRTKVLKYAAEHRETECVVFDFTGVALEDVETFDYNELASELAELNSAQKLMGLRPLYVGFNPRFVQEIVHAGIQVDLEVYINFRTALKVLLKENENALSGMK</sequence>
<dbReference type="PANTHER" id="PTHR33745:SF1">
    <property type="entry name" value="RSBT ANTAGONIST PROTEIN RSBS"/>
    <property type="match status" value="1"/>
</dbReference>
<gene>
    <name evidence="1" type="ORF">B0H99_11065</name>
</gene>
<dbReference type="Proteomes" id="UP000242682">
    <property type="component" value="Unassembled WGS sequence"/>
</dbReference>
<dbReference type="AlphaFoldDB" id="A0A2P8GGA3"/>
<accession>A0A2P8GGA3</accession>
<protein>
    <submittedName>
        <fullName evidence="1">RsbT co-antagonist protein RsbR</fullName>
    </submittedName>
</protein>
<proteinExistence type="predicted"/>
<evidence type="ECO:0000313" key="2">
    <source>
        <dbReference type="Proteomes" id="UP000242682"/>
    </source>
</evidence>